<evidence type="ECO:0000256" key="3">
    <source>
        <dbReference type="ARBA" id="ARBA00022741"/>
    </source>
</evidence>
<feature type="region of interest" description="Disordered" evidence="8">
    <location>
        <begin position="1"/>
        <end position="58"/>
    </location>
</feature>
<dbReference type="GO" id="GO:0000828">
    <property type="term" value="F:inositol hexakisphosphate kinase activity"/>
    <property type="evidence" value="ECO:0007669"/>
    <property type="project" value="TreeGrafter"/>
</dbReference>
<comment type="similarity">
    <text evidence="1 7">Belongs to the inositol phosphokinase (IPK) family.</text>
</comment>
<evidence type="ECO:0000256" key="5">
    <source>
        <dbReference type="ARBA" id="ARBA00022840"/>
    </source>
</evidence>
<dbReference type="AlphaFoldDB" id="A0A452IIV4"/>
<accession>A0A452IIV4</accession>
<reference evidence="10" key="1">
    <citation type="journal article" date="2017" name="PLoS ONE">
        <title>The Agassiz's desert tortoise genome provides a resource for the conservation of a threatened species.</title>
        <authorList>
            <person name="Tollis M."/>
            <person name="DeNardo D.F."/>
            <person name="Cornelius J.A."/>
            <person name="Dolby G.A."/>
            <person name="Edwards T."/>
            <person name="Henen B.T."/>
            <person name="Karl A.E."/>
            <person name="Murphy R.W."/>
            <person name="Kusumi K."/>
        </authorList>
    </citation>
    <scope>NUCLEOTIDE SEQUENCE [LARGE SCALE GENOMIC DNA]</scope>
</reference>
<name>A0A452IIV4_9SAUR</name>
<dbReference type="Gene3D" id="3.30.470.160">
    <property type="entry name" value="Inositol polyphosphate kinase"/>
    <property type="match status" value="1"/>
</dbReference>
<evidence type="ECO:0000256" key="1">
    <source>
        <dbReference type="ARBA" id="ARBA00007374"/>
    </source>
</evidence>
<dbReference type="STRING" id="38772.ENSGAGP00000027724"/>
<sequence length="352" mass="40039">MAWLLGNPLASSPPQPPRQVWMPARGEGSGCVGKGKRGAEGLEAMKQRDRSPPRNKPWKKLKSMVHWSPFVVSFNKRYPWVQLAGHAGNFKAGDYGRILKKLCPREQQCLERLMQDSLRPHVPAYFGLSQRDGECYNQMEDLLAGFETPSIMDCKMGVRTYLEEELEQARQRPRLRRDMYEKMVAVEPGAPTPEEHAQRAVLKPRYMQWREALSSSATLGFRIEGIKKADGTCSTNFKTTRLPEQVVQALGDFVDGDRTILTNYLGCLKDLRAALEQSEFFHTHEVVGSSLLFVHDRTGLAKVWMIDFGKTVPLARGQTLTHRLPWVEGNREDGYLWGLDNLITIFSTMEQD</sequence>
<keyword evidence="4 7" id="KW-0418">Kinase</keyword>
<evidence type="ECO:0000313" key="9">
    <source>
        <dbReference type="Ensembl" id="ENSGAGP00000027724.1"/>
    </source>
</evidence>
<keyword evidence="2 7" id="KW-0808">Transferase</keyword>
<dbReference type="GO" id="GO:0005524">
    <property type="term" value="F:ATP binding"/>
    <property type="evidence" value="ECO:0007669"/>
    <property type="project" value="UniProtKB-KW"/>
</dbReference>
<evidence type="ECO:0000256" key="8">
    <source>
        <dbReference type="SAM" id="MobiDB-lite"/>
    </source>
</evidence>
<organism evidence="9 10">
    <name type="scientific">Gopherus agassizii</name>
    <name type="common">Agassiz's desert tortoise</name>
    <dbReference type="NCBI Taxonomy" id="38772"/>
    <lineage>
        <taxon>Eukaryota</taxon>
        <taxon>Metazoa</taxon>
        <taxon>Chordata</taxon>
        <taxon>Craniata</taxon>
        <taxon>Vertebrata</taxon>
        <taxon>Euteleostomi</taxon>
        <taxon>Archelosauria</taxon>
        <taxon>Testudinata</taxon>
        <taxon>Testudines</taxon>
        <taxon>Cryptodira</taxon>
        <taxon>Durocryptodira</taxon>
        <taxon>Testudinoidea</taxon>
        <taxon>Testudinidae</taxon>
        <taxon>Gopherus</taxon>
    </lineage>
</organism>
<dbReference type="Ensembl" id="ENSGAGT00000031495.1">
    <property type="protein sequence ID" value="ENSGAGP00000027724.1"/>
    <property type="gene ID" value="ENSGAGG00000020153.1"/>
</dbReference>
<dbReference type="FunFam" id="3.30.470.160:FF:000001">
    <property type="entry name" value="Kinase"/>
    <property type="match status" value="1"/>
</dbReference>
<evidence type="ECO:0000313" key="10">
    <source>
        <dbReference type="Proteomes" id="UP000291020"/>
    </source>
</evidence>
<evidence type="ECO:0000256" key="2">
    <source>
        <dbReference type="ARBA" id="ARBA00022679"/>
    </source>
</evidence>
<dbReference type="Pfam" id="PF03770">
    <property type="entry name" value="IPK"/>
    <property type="match status" value="1"/>
</dbReference>
<reference evidence="9" key="3">
    <citation type="submission" date="2025-09" db="UniProtKB">
        <authorList>
            <consortium name="Ensembl"/>
        </authorList>
    </citation>
    <scope>IDENTIFICATION</scope>
</reference>
<evidence type="ECO:0000256" key="6">
    <source>
        <dbReference type="ARBA" id="ARBA00051963"/>
    </source>
</evidence>
<dbReference type="GO" id="GO:0032958">
    <property type="term" value="P:inositol phosphate biosynthetic process"/>
    <property type="evidence" value="ECO:0007669"/>
    <property type="project" value="InterPro"/>
</dbReference>
<dbReference type="PANTHER" id="PTHR12400:SF106">
    <property type="entry name" value="INOSITOL-TRISPHOSPHATE 3-KINASE C"/>
    <property type="match status" value="1"/>
</dbReference>
<reference evidence="9" key="2">
    <citation type="submission" date="2025-08" db="UniProtKB">
        <authorList>
            <consortium name="Ensembl"/>
        </authorList>
    </citation>
    <scope>IDENTIFICATION</scope>
</reference>
<dbReference type="InterPro" id="IPR038286">
    <property type="entry name" value="IPK_sf"/>
</dbReference>
<protein>
    <recommendedName>
        <fullName evidence="7">Kinase</fullName>
        <ecNumber evidence="7">2.7.-.-</ecNumber>
    </recommendedName>
</protein>
<evidence type="ECO:0000256" key="7">
    <source>
        <dbReference type="RuleBase" id="RU363090"/>
    </source>
</evidence>
<dbReference type="GO" id="GO:0005634">
    <property type="term" value="C:nucleus"/>
    <property type="evidence" value="ECO:0007669"/>
    <property type="project" value="TreeGrafter"/>
</dbReference>
<comment type="catalytic activity">
    <reaction evidence="6">
        <text>1D-myo-inositol 1,4,5-trisphosphate + ATP = 1D-myo-inositol 1,3,4,5-tetrakisphosphate + ADP + H(+)</text>
        <dbReference type="Rhea" id="RHEA:11020"/>
        <dbReference type="ChEBI" id="CHEBI:15378"/>
        <dbReference type="ChEBI" id="CHEBI:30616"/>
        <dbReference type="ChEBI" id="CHEBI:57895"/>
        <dbReference type="ChEBI" id="CHEBI:203600"/>
        <dbReference type="ChEBI" id="CHEBI:456216"/>
        <dbReference type="EC" id="2.7.1.127"/>
    </reaction>
    <physiologicalReaction direction="left-to-right" evidence="6">
        <dbReference type="Rhea" id="RHEA:11021"/>
    </physiologicalReaction>
</comment>
<feature type="compositionally biased region" description="Basic and acidic residues" evidence="8">
    <location>
        <begin position="37"/>
        <end position="52"/>
    </location>
</feature>
<dbReference type="EC" id="2.7.-.-" evidence="7"/>
<dbReference type="GO" id="GO:0005737">
    <property type="term" value="C:cytoplasm"/>
    <property type="evidence" value="ECO:0007669"/>
    <property type="project" value="TreeGrafter"/>
</dbReference>
<dbReference type="PANTHER" id="PTHR12400">
    <property type="entry name" value="INOSITOL POLYPHOSPHATE KINASE"/>
    <property type="match status" value="1"/>
</dbReference>
<dbReference type="SUPFAM" id="SSF56104">
    <property type="entry name" value="SAICAR synthase-like"/>
    <property type="match status" value="1"/>
</dbReference>
<keyword evidence="3" id="KW-0547">Nucleotide-binding</keyword>
<keyword evidence="5" id="KW-0067">ATP-binding</keyword>
<dbReference type="Proteomes" id="UP000291020">
    <property type="component" value="Unassembled WGS sequence"/>
</dbReference>
<keyword evidence="10" id="KW-1185">Reference proteome</keyword>
<dbReference type="InterPro" id="IPR005522">
    <property type="entry name" value="IPK"/>
</dbReference>
<evidence type="ECO:0000256" key="4">
    <source>
        <dbReference type="ARBA" id="ARBA00022777"/>
    </source>
</evidence>
<dbReference type="GO" id="GO:0008440">
    <property type="term" value="F:inositol-1,4,5-trisphosphate 3-kinase activity"/>
    <property type="evidence" value="ECO:0007669"/>
    <property type="project" value="UniProtKB-EC"/>
</dbReference>
<dbReference type="GO" id="GO:0046854">
    <property type="term" value="P:phosphatidylinositol phosphate biosynthetic process"/>
    <property type="evidence" value="ECO:0007669"/>
    <property type="project" value="TreeGrafter"/>
</dbReference>
<proteinExistence type="inferred from homology"/>